<dbReference type="AlphaFoldDB" id="A0A2N5SWY8"/>
<accession>A0A2N5SWY8</accession>
<organism evidence="2 3">
    <name type="scientific">Puccinia coronata f. sp. avenae</name>
    <dbReference type="NCBI Taxonomy" id="200324"/>
    <lineage>
        <taxon>Eukaryota</taxon>
        <taxon>Fungi</taxon>
        <taxon>Dikarya</taxon>
        <taxon>Basidiomycota</taxon>
        <taxon>Pucciniomycotina</taxon>
        <taxon>Pucciniomycetes</taxon>
        <taxon>Pucciniales</taxon>
        <taxon>Pucciniaceae</taxon>
        <taxon>Puccinia</taxon>
    </lineage>
</organism>
<feature type="compositionally biased region" description="Low complexity" evidence="1">
    <location>
        <begin position="72"/>
        <end position="81"/>
    </location>
</feature>
<evidence type="ECO:0000313" key="3">
    <source>
        <dbReference type="Proteomes" id="UP000235388"/>
    </source>
</evidence>
<sequence length="177" mass="18691">MHGCQHLEKAERTPQEGKPNVPIIRLSNHQVAVECRCCTQRNGQQAPSVRSPLPLQTQSVRTGLNPAPPSQGPSGPASLAPVQHPEHPNIYPAKPTLNPKKIHDLKTLSSTAVMLMGGFRGDEDLQEQGNALHAAASSKSSPFVLSSSGRINSSGRHGNQQKPASSASGVGTHRTPG</sequence>
<feature type="region of interest" description="Disordered" evidence="1">
    <location>
        <begin position="130"/>
        <end position="177"/>
    </location>
</feature>
<feature type="compositionally biased region" description="Polar residues" evidence="1">
    <location>
        <begin position="149"/>
        <end position="169"/>
    </location>
</feature>
<dbReference type="EMBL" id="PGCJ01000844">
    <property type="protein sequence ID" value="PLW17758.1"/>
    <property type="molecule type" value="Genomic_DNA"/>
</dbReference>
<feature type="region of interest" description="Disordered" evidence="1">
    <location>
        <begin position="59"/>
        <end position="99"/>
    </location>
</feature>
<feature type="region of interest" description="Disordered" evidence="1">
    <location>
        <begin position="1"/>
        <end position="21"/>
    </location>
</feature>
<evidence type="ECO:0000256" key="1">
    <source>
        <dbReference type="SAM" id="MobiDB-lite"/>
    </source>
</evidence>
<feature type="compositionally biased region" description="Basic and acidic residues" evidence="1">
    <location>
        <begin position="1"/>
        <end position="15"/>
    </location>
</feature>
<keyword evidence="3" id="KW-1185">Reference proteome</keyword>
<comment type="caution">
    <text evidence="2">The sequence shown here is derived from an EMBL/GenBank/DDBJ whole genome shotgun (WGS) entry which is preliminary data.</text>
</comment>
<reference evidence="2 3" key="1">
    <citation type="submission" date="2017-11" db="EMBL/GenBank/DDBJ databases">
        <title>De novo assembly and phasing of dikaryotic genomes from two isolates of Puccinia coronata f. sp. avenae, the causal agent of oat crown rust.</title>
        <authorList>
            <person name="Miller M.E."/>
            <person name="Zhang Y."/>
            <person name="Omidvar V."/>
            <person name="Sperschneider J."/>
            <person name="Schwessinger B."/>
            <person name="Raley C."/>
            <person name="Palmer J.M."/>
            <person name="Garnica D."/>
            <person name="Upadhyaya N."/>
            <person name="Rathjen J."/>
            <person name="Taylor J.M."/>
            <person name="Park R.F."/>
            <person name="Dodds P.N."/>
            <person name="Hirsch C.D."/>
            <person name="Kianian S.F."/>
            <person name="Figueroa M."/>
        </authorList>
    </citation>
    <scope>NUCLEOTIDE SEQUENCE [LARGE SCALE GENOMIC DNA]</scope>
    <source>
        <strain evidence="2">12NC29</strain>
    </source>
</reference>
<evidence type="ECO:0000313" key="2">
    <source>
        <dbReference type="EMBL" id="PLW17758.1"/>
    </source>
</evidence>
<protein>
    <submittedName>
        <fullName evidence="2">Uncharacterized protein</fullName>
    </submittedName>
</protein>
<gene>
    <name evidence="2" type="ORF">PCANC_09065</name>
</gene>
<proteinExistence type="predicted"/>
<dbReference type="Proteomes" id="UP000235388">
    <property type="component" value="Unassembled WGS sequence"/>
</dbReference>
<feature type="compositionally biased region" description="Low complexity" evidence="1">
    <location>
        <begin position="137"/>
        <end position="148"/>
    </location>
</feature>
<name>A0A2N5SWY8_9BASI</name>